<name>A0A512AHI7_9SPHN</name>
<evidence type="ECO:0000256" key="2">
    <source>
        <dbReference type="ARBA" id="ARBA00022692"/>
    </source>
</evidence>
<keyword evidence="8" id="KW-1185">Reference proteome</keyword>
<evidence type="ECO:0000256" key="3">
    <source>
        <dbReference type="ARBA" id="ARBA00022989"/>
    </source>
</evidence>
<reference evidence="7 8" key="1">
    <citation type="submission" date="2019-07" db="EMBL/GenBank/DDBJ databases">
        <title>Whole genome shotgun sequence of Novosphingobium sediminis NBRC 106119.</title>
        <authorList>
            <person name="Hosoyama A."/>
            <person name="Uohara A."/>
            <person name="Ohji S."/>
            <person name="Ichikawa N."/>
        </authorList>
    </citation>
    <scope>NUCLEOTIDE SEQUENCE [LARGE SCALE GENOMIC DNA]</scope>
    <source>
        <strain evidence="7 8">NBRC 106119</strain>
    </source>
</reference>
<keyword evidence="3 5" id="KW-1133">Transmembrane helix</keyword>
<dbReference type="OrthoDB" id="7784409at2"/>
<accession>A0A512AHI7</accession>
<sequence length="1417" mass="147499">MAEPVPTETPTPEPHPARKGRLRRLLGWGRGLFLAALLFVLAIGGSVFVLDSSIGHRFVADRIAAIVPASGLRVRIGRIDGTLFGGMSLHEVVLSDPDGRFMVVPEASLDWRPLAWFGLDPRAGLFKGLDIRSLILKRGTLLRAPRLNPGDPDAPILPDFDIRIGKLAAENLVIDRSIMGERRRIDFAARTDIRRGRALVSLGGRLGGRDRLRLRLDSEPDRNKFALDFIYNAPKDGLLAALTGVKRDIAARAGGKGTFQEWRGWGAATDGGRRLAAFELENRTGHYKLAGQVFPGDLLGPAARRASGDKVSVVADGTASGGTLRGKVFAGAAALTATAAGGLDLVANRAEAVKVRAVVTRPDLLLAGTGTELQGAQLNATVDGRFTALAIIHDLRAARLRSGPVLAEGLRTAGTAYWDGKRLRLPLALTAQLLKTGQAMVDPRLPGARLSGDLVLAGNKLTADRLDLTLKGASARLALDGDLARSRFALSGPVTARGIALPDLGLADGEARIALTIGGGQSWSLTADGAGRLARIDNATLANLTGGNVRVRAALTAGGSQPFVVQNANLTSTKLSLALHGEALRGGEATLSGSGRHIDYGSFTFDAALTEDGPNATLVLANPLPAASLKDVRLALSAEGEGFRIETKGESRLGAFSGLIMLTAPKDGPVRLGIERFNVYQTEITGSVGIAKEGATGSLALAGGGVKGTIDFAPDGAGQVLKAAITARGARFGGDNPIAVGNAEITAEGRIEGGDSTLQASLKAEGISAGKLFIGRLAADVALVNGSGSVTASLAGRRGTSFALQGTAAFSPDKIIAFVAGDYAGRIISMPRRAVLEREPDEAGGGVAAGWRLEPTQIDFGRGSVIASGHVLGGATKLKLMLSRMPLSVLDIVLPDLGLGGLASGVIDYENDHLGAPSGHAAVEVKGLTRSGLVLTSRPLDLALVASLDPAALQVRAVAREGAAMRGRVQALVSDLPRGGTMLERLRGGSLKAELRYSGPAESLWRLAAIEVIDLTGPLGAAASVTGSLDHPVITGAVATRALRVQSNLTGSDVRDVEALGSFADARLSLAHFSGTTAGGGTVSGSGIVDLSNAATRGVGLDLRLAATNAQLINRDDMAATVTGPLRLVSDGIGGTIAGRVHIDRARWTLGRANVTEALPAITTHESNQRADVAPPRVPYTPWKYLIDAAGADRIDVRGLGLESEWGADVRLRGDTANPQIFGSADLVRGSYEFAGRRFDLTRGRIRFVGEVPVDPRLDIVAEGDANGVTAKIAISGSALKPQITFSSVPALPEEELLSRMLFGSSITQISAPEAVQLASALASFRSGGGLDPINKLRSAIGLDRLRIISADASVGRSTSIAVGKYLGRRVFVELITDGRGYSATSVEFRMTRWLVLLGTVSTIGDESLNLKASKDY</sequence>
<proteinExistence type="predicted"/>
<keyword evidence="4 5" id="KW-0472">Membrane</keyword>
<organism evidence="7 8">
    <name type="scientific">Novosphingobium sediminis</name>
    <dbReference type="NCBI Taxonomy" id="707214"/>
    <lineage>
        <taxon>Bacteria</taxon>
        <taxon>Pseudomonadati</taxon>
        <taxon>Pseudomonadota</taxon>
        <taxon>Alphaproteobacteria</taxon>
        <taxon>Sphingomonadales</taxon>
        <taxon>Sphingomonadaceae</taxon>
        <taxon>Novosphingobium</taxon>
    </lineage>
</organism>
<dbReference type="EMBL" id="BJYR01000007">
    <property type="protein sequence ID" value="GEN99168.1"/>
    <property type="molecule type" value="Genomic_DNA"/>
</dbReference>
<dbReference type="GO" id="GO:0009306">
    <property type="term" value="P:protein secretion"/>
    <property type="evidence" value="ECO:0007669"/>
    <property type="project" value="InterPro"/>
</dbReference>
<evidence type="ECO:0000256" key="1">
    <source>
        <dbReference type="ARBA" id="ARBA00004167"/>
    </source>
</evidence>
<dbReference type="Proteomes" id="UP000321464">
    <property type="component" value="Unassembled WGS sequence"/>
</dbReference>
<dbReference type="PANTHER" id="PTHR36985">
    <property type="entry name" value="TRANSLOCATION AND ASSEMBLY MODULE SUBUNIT TAMB"/>
    <property type="match status" value="1"/>
</dbReference>
<gene>
    <name evidence="7" type="ORF">NSE01_10010</name>
</gene>
<comment type="subcellular location">
    <subcellularLocation>
        <location evidence="1">Membrane</location>
        <topology evidence="1">Single-pass membrane protein</topology>
    </subcellularLocation>
</comment>
<evidence type="ECO:0000313" key="8">
    <source>
        <dbReference type="Proteomes" id="UP000321464"/>
    </source>
</evidence>
<dbReference type="Pfam" id="PF04357">
    <property type="entry name" value="TamB"/>
    <property type="match status" value="1"/>
</dbReference>
<evidence type="ECO:0000313" key="7">
    <source>
        <dbReference type="EMBL" id="GEN99168.1"/>
    </source>
</evidence>
<evidence type="ECO:0000259" key="6">
    <source>
        <dbReference type="Pfam" id="PF04357"/>
    </source>
</evidence>
<dbReference type="InterPro" id="IPR007452">
    <property type="entry name" value="TamB_C"/>
</dbReference>
<dbReference type="GO" id="GO:0005886">
    <property type="term" value="C:plasma membrane"/>
    <property type="evidence" value="ECO:0007669"/>
    <property type="project" value="InterPro"/>
</dbReference>
<evidence type="ECO:0000256" key="5">
    <source>
        <dbReference type="SAM" id="Phobius"/>
    </source>
</evidence>
<protein>
    <recommendedName>
        <fullName evidence="6">Translocation and assembly module TamB C-terminal domain-containing protein</fullName>
    </recommendedName>
</protein>
<feature type="domain" description="Translocation and assembly module TamB C-terminal" evidence="6">
    <location>
        <begin position="1073"/>
        <end position="1405"/>
    </location>
</feature>
<keyword evidence="2 5" id="KW-0812">Transmembrane</keyword>
<feature type="transmembrane region" description="Helical" evidence="5">
    <location>
        <begin position="28"/>
        <end position="50"/>
    </location>
</feature>
<dbReference type="RefSeq" id="WP_147158533.1">
    <property type="nucleotide sequence ID" value="NZ_BJYR01000007.1"/>
</dbReference>
<evidence type="ECO:0000256" key="4">
    <source>
        <dbReference type="ARBA" id="ARBA00023136"/>
    </source>
</evidence>
<dbReference type="PANTHER" id="PTHR36985:SF1">
    <property type="entry name" value="TRANSLOCATION AND ASSEMBLY MODULE SUBUNIT TAMB"/>
    <property type="match status" value="1"/>
</dbReference>
<comment type="caution">
    <text evidence="7">The sequence shown here is derived from an EMBL/GenBank/DDBJ whole genome shotgun (WGS) entry which is preliminary data.</text>
</comment>